<feature type="disulfide bond" evidence="14">
    <location>
        <begin position="1111"/>
        <end position="1126"/>
    </location>
</feature>
<evidence type="ECO:0000256" key="11">
    <source>
        <dbReference type="ARBA" id="ARBA00023170"/>
    </source>
</evidence>
<dbReference type="SMART" id="SM00135">
    <property type="entry name" value="LY"/>
    <property type="match status" value="13"/>
</dbReference>
<feature type="disulfide bond" evidence="14">
    <location>
        <begin position="1154"/>
        <end position="1169"/>
    </location>
</feature>
<dbReference type="PROSITE" id="PS01209">
    <property type="entry name" value="LDLRA_1"/>
    <property type="match status" value="7"/>
</dbReference>
<dbReference type="InterPro" id="IPR001881">
    <property type="entry name" value="EGF-like_Ca-bd_dom"/>
</dbReference>
<dbReference type="GO" id="GO:0016020">
    <property type="term" value="C:membrane"/>
    <property type="evidence" value="ECO:0007669"/>
    <property type="project" value="UniProtKB-SubCell"/>
</dbReference>
<dbReference type="SUPFAM" id="SSF57424">
    <property type="entry name" value="LDL receptor-like module"/>
    <property type="match status" value="10"/>
</dbReference>
<feature type="non-terminal residue" evidence="17">
    <location>
        <position position="1"/>
    </location>
</feature>
<name>A0ABD0M7M9_9CAEN</name>
<dbReference type="FunFam" id="2.120.10.30:FF:000132">
    <property type="entry name" value="Uncharacterized protein"/>
    <property type="match status" value="1"/>
</dbReference>
<evidence type="ECO:0000259" key="16">
    <source>
        <dbReference type="PROSITE" id="PS50026"/>
    </source>
</evidence>
<keyword evidence="3 13" id="KW-0245">EGF-like domain</keyword>
<keyword evidence="10 13" id="KW-1015">Disulfide bond</keyword>
<keyword evidence="6" id="KW-0732">Signal</keyword>
<feature type="disulfide bond" evidence="14">
    <location>
        <begin position="1071"/>
        <end position="1086"/>
    </location>
</feature>
<feature type="repeat" description="LDL-receptor class B" evidence="15">
    <location>
        <begin position="429"/>
        <end position="472"/>
    </location>
</feature>
<accession>A0ABD0M7M9</accession>
<dbReference type="PRINTS" id="PR00261">
    <property type="entry name" value="LDLRECEPTOR"/>
</dbReference>
<keyword evidence="11" id="KW-0675">Receptor</keyword>
<dbReference type="SUPFAM" id="SSF57184">
    <property type="entry name" value="Growth factor receptor domain"/>
    <property type="match status" value="2"/>
</dbReference>
<dbReference type="PROSITE" id="PS50068">
    <property type="entry name" value="LDLRA_2"/>
    <property type="match status" value="11"/>
</dbReference>
<dbReference type="FunFam" id="2.10.25.10:FF:000009">
    <property type="entry name" value="Low-density lipoprotein receptor isoform 1"/>
    <property type="match status" value="1"/>
</dbReference>
<sequence length="1650" mass="185687">VPIESLWSFRYPLCRLLALAKNSSPRGVTSRGSGVLRARPRTYTGVVRESGVDSDDQCTAMRLKIRWSLLLLASSLCLLERWATGAEKDSEPRCSADKFECKSNPQFPHSDKVCIPRNWVCDGRDDCQEGDDEADCENPVTCSQNQFQCPTGNVPCISKGWQCDGEHDCEDGADEAPELCDLVDQFKCLPNNYRCPGTHHCIHYSKLCDGVVDCPQTGTNLGKCEKYCKETIQGAECYCDAHEQFNTTTSACEDIDECQYDSFCDQDCANVMGGYNCTCRPGYELLANSRCIVTDPKPMLLIANPTSIQLVQMNGGELQPPYSISSREMISSLDFDAKNQSICWVVHGSMSPMRCASASDSNEGWTISTQYSLDFVHQAVKDWISGNWYFMDDVKEQIFMCTADGSRCRSVIHIDLHRPKSLALDPTAGYLFYADWSTSAVIGRADLDGANVKLLVQKKIVHPHGITLDYVKRHVYWGDSFLDFIERVDYAGNDRRVIAHGLNVLHVFSMALLENNLYIINHHNNSIVRLHRYDSLQPAALVTSTVMKPNTIKVFHNVRQPVPAGFEDICQKKACGHFCVMVPGADGVVAKCVCKEGYRLVNDAQCEGMDVSSYLLYANAQQGTVRSVAMDTKTVEDVQEPIVNLIRPVALAVDPRNNDIYFSDMSTRHIGRYSAATGKTTILLNGTIVSPTCEGLAVDFVGDNLYWTDNAYDAIFVASLKNMSLVTKVINVDLTHPKSIALDPLNGMMYWTDWKAKIESAKMDGTDRKTLAKEEVYWPNGLSLDVDNRKLYCTEAHWDRILSIDLNCTTNCTKTVVNGTYLQHPYGIVANDGKLYWTEAIKGEVRRWDGAGKMTIIRNDSKPIFDLVMVTPAAPTLGENHPCKKENRCTDFCLSTGPDTYNCSCAVNRELQADGYTCTGKVQALPCAHSQFACEDEEHTCIPLRFKCDGQANCPDGSDESDKTWLFMCDHDMFDCGNRRCIFAQFVCDGERDCLHGTDESEENCKNHSCPEEHSKCANFSQCIPDVWRCDGENDCPDGSDEGGDCVYNTTACLEFICATGGRCIPNSYVCDQEKDCADGSDERNCDQWCDFETEFRCKNDSVCLPNIYQCDGERNCKDGTDELNCLVDVNITCHANEFRCATDGSCIPNFSLCDGIEDCIDKSDEKDCGNGTKQCHWSEFKCEDGSRCIPSAWKCDGDRDCHDRSDEKNCLFGAPCPLPNFQCKNNSNHCLPPNKMCDGVNDCADHSDEGRLCVYDLCLNHDCSDICYKSPDGYTCGCDKYRRLSPDNKTCVDTDICEHWGICSQNCTAGSYPSGRMCSCKEGYERQPDGWTCLAKEKPYVIFSRRHEIRQLSLKDKNTVSLVSGLRNTIALDFLWEKKWLFWTDVGDDKIYRGTIMSNTVTDIQRIVDVGLATTEGIAVDWVAGNIYWVESNLDQIEVAKWDGSNRTTLLAGAMQSPRAIVLDPRERWLFWTDWDGEYPRIERCDMSGENRSVIYDIRTVHGGGWPNGLAVDYDAHRLYWVDAKSDSVHCITYDGADHRLIMTSKEYLYHPFSLTLFEHYIYWTDWRYNSLVRANKFNGSDVEVIQRTYTQPFDVKIFHPKRQPPVTLNPCQNNGNCSHLCLLKVDPPYFRCKCPHRYRLGKDNKTCE</sequence>
<dbReference type="SMART" id="SM00179">
    <property type="entry name" value="EGF_CA"/>
    <property type="match status" value="1"/>
</dbReference>
<dbReference type="PROSITE" id="PS50026">
    <property type="entry name" value="EGF_3"/>
    <property type="match status" value="1"/>
</dbReference>
<dbReference type="CDD" id="cd00054">
    <property type="entry name" value="EGF_CA"/>
    <property type="match status" value="1"/>
</dbReference>
<reference evidence="17 18" key="1">
    <citation type="journal article" date="2023" name="Sci. Data">
        <title>Genome assembly of the Korean intertidal mud-creeper Batillaria attramentaria.</title>
        <authorList>
            <person name="Patra A.K."/>
            <person name="Ho P.T."/>
            <person name="Jun S."/>
            <person name="Lee S.J."/>
            <person name="Kim Y."/>
            <person name="Won Y.J."/>
        </authorList>
    </citation>
    <scope>NUCLEOTIDE SEQUENCE [LARGE SCALE GENOMIC DNA]</scope>
    <source>
        <strain evidence="17">Wonlab-2016</strain>
    </source>
</reference>
<keyword evidence="18" id="KW-1185">Reference proteome</keyword>
<dbReference type="Pfam" id="PF00058">
    <property type="entry name" value="Ldl_recept_b"/>
    <property type="match status" value="6"/>
</dbReference>
<feature type="disulfide bond" evidence="14">
    <location>
        <begin position="121"/>
        <end position="136"/>
    </location>
</feature>
<evidence type="ECO:0000256" key="7">
    <source>
        <dbReference type="ARBA" id="ARBA00022737"/>
    </source>
</evidence>
<feature type="disulfide bond" evidence="14">
    <location>
        <begin position="1196"/>
        <end position="1211"/>
    </location>
</feature>
<keyword evidence="5" id="KW-0812">Transmembrane</keyword>
<evidence type="ECO:0000256" key="6">
    <source>
        <dbReference type="ARBA" id="ARBA00022729"/>
    </source>
</evidence>
<feature type="repeat" description="LDL-receptor class B" evidence="15">
    <location>
        <begin position="747"/>
        <end position="788"/>
    </location>
</feature>
<evidence type="ECO:0000313" key="18">
    <source>
        <dbReference type="Proteomes" id="UP001519460"/>
    </source>
</evidence>
<dbReference type="Pfam" id="PF00057">
    <property type="entry name" value="Ldl_recept_a"/>
    <property type="match status" value="10"/>
</dbReference>
<dbReference type="PROSITE" id="PS00010">
    <property type="entry name" value="ASX_HYDROXYL"/>
    <property type="match status" value="1"/>
</dbReference>
<dbReference type="InterPro" id="IPR000152">
    <property type="entry name" value="EGF-type_Asp/Asn_hydroxyl_site"/>
</dbReference>
<dbReference type="Gene3D" id="4.10.400.10">
    <property type="entry name" value="Low-density Lipoprotein Receptor"/>
    <property type="match status" value="11"/>
</dbReference>
<feature type="disulfide bond" evidence="14">
    <location>
        <begin position="969"/>
        <end position="981"/>
    </location>
</feature>
<keyword evidence="4" id="KW-0254">Endocytosis</keyword>
<dbReference type="InterPro" id="IPR036055">
    <property type="entry name" value="LDL_receptor-like_sf"/>
</dbReference>
<dbReference type="InterPro" id="IPR023415">
    <property type="entry name" value="LDLR_class-A_CS"/>
</dbReference>
<dbReference type="FunFam" id="2.120.10.30:FF:000241">
    <property type="entry name" value="Low-density lipoprotein receptor-related protein 6"/>
    <property type="match status" value="2"/>
</dbReference>
<dbReference type="SMART" id="SM00192">
    <property type="entry name" value="LDLa"/>
    <property type="match status" value="11"/>
</dbReference>
<feature type="repeat" description="LDL-receptor class B" evidence="15">
    <location>
        <begin position="1518"/>
        <end position="1562"/>
    </location>
</feature>
<dbReference type="InterPro" id="IPR051221">
    <property type="entry name" value="LDLR-related"/>
</dbReference>
<keyword evidence="12" id="KW-0325">Glycoprotein</keyword>
<dbReference type="InterPro" id="IPR011042">
    <property type="entry name" value="6-blade_b-propeller_TolB-like"/>
</dbReference>
<evidence type="ECO:0000256" key="1">
    <source>
        <dbReference type="ARBA" id="ARBA00004308"/>
    </source>
</evidence>
<dbReference type="Proteomes" id="UP001519460">
    <property type="component" value="Unassembled WGS sequence"/>
</dbReference>
<evidence type="ECO:0000256" key="14">
    <source>
        <dbReference type="PROSITE-ProRule" id="PRU00124"/>
    </source>
</evidence>
<keyword evidence="8" id="KW-1133">Transmembrane helix</keyword>
<feature type="disulfide bond" evidence="13">
    <location>
        <begin position="258"/>
        <end position="268"/>
    </location>
</feature>
<evidence type="ECO:0000256" key="12">
    <source>
        <dbReference type="ARBA" id="ARBA00023180"/>
    </source>
</evidence>
<dbReference type="EMBL" id="JACVVK020000004">
    <property type="protein sequence ID" value="KAK7507346.1"/>
    <property type="molecule type" value="Genomic_DNA"/>
</dbReference>
<comment type="caution">
    <text evidence="17">The sequence shown here is derived from an EMBL/GenBank/DDBJ whole genome shotgun (WGS) entry which is preliminary data.</text>
</comment>
<comment type="subcellular location">
    <subcellularLocation>
        <location evidence="1">Endomembrane system</location>
    </subcellularLocation>
    <subcellularLocation>
        <location evidence="2">Membrane</location>
        <topology evidence="2">Single-pass type I membrane protein</topology>
    </subcellularLocation>
</comment>
<evidence type="ECO:0000256" key="15">
    <source>
        <dbReference type="PROSITE-ProRule" id="PRU00461"/>
    </source>
</evidence>
<feature type="repeat" description="LDL-receptor class B" evidence="15">
    <location>
        <begin position="1469"/>
        <end position="1517"/>
    </location>
</feature>
<feature type="repeat" description="LDL-receptor class B" evidence="15">
    <location>
        <begin position="703"/>
        <end position="746"/>
    </location>
</feature>
<evidence type="ECO:0000256" key="13">
    <source>
        <dbReference type="PROSITE-ProRule" id="PRU00076"/>
    </source>
</evidence>
<feature type="repeat" description="LDL-receptor class B" evidence="15">
    <location>
        <begin position="1426"/>
        <end position="1468"/>
    </location>
</feature>
<gene>
    <name evidence="17" type="ORF">BaRGS_00001281</name>
</gene>
<dbReference type="GO" id="GO:0006897">
    <property type="term" value="P:endocytosis"/>
    <property type="evidence" value="ECO:0007669"/>
    <property type="project" value="UniProtKB-KW"/>
</dbReference>
<evidence type="ECO:0000256" key="8">
    <source>
        <dbReference type="ARBA" id="ARBA00022989"/>
    </source>
</evidence>
<evidence type="ECO:0000256" key="5">
    <source>
        <dbReference type="ARBA" id="ARBA00022692"/>
    </source>
</evidence>
<evidence type="ECO:0000256" key="10">
    <source>
        <dbReference type="ARBA" id="ARBA00023157"/>
    </source>
</evidence>
<dbReference type="PANTHER" id="PTHR22722">
    <property type="entry name" value="LOW-DENSITY LIPOPROTEIN RECEPTOR-RELATED PROTEIN 2-RELATED"/>
    <property type="match status" value="1"/>
</dbReference>
<dbReference type="GO" id="GO:0012505">
    <property type="term" value="C:endomembrane system"/>
    <property type="evidence" value="ECO:0007669"/>
    <property type="project" value="UniProtKB-SubCell"/>
</dbReference>
<keyword evidence="9" id="KW-0472">Membrane</keyword>
<evidence type="ECO:0000256" key="3">
    <source>
        <dbReference type="ARBA" id="ARBA00022536"/>
    </source>
</evidence>
<dbReference type="SUPFAM" id="SSF63825">
    <property type="entry name" value="YWTD domain"/>
    <property type="match status" value="3"/>
</dbReference>
<dbReference type="InterPro" id="IPR000033">
    <property type="entry name" value="LDLR_classB_rpt"/>
</dbReference>
<evidence type="ECO:0000313" key="17">
    <source>
        <dbReference type="EMBL" id="KAK7507346.1"/>
    </source>
</evidence>
<dbReference type="Gene3D" id="2.10.25.10">
    <property type="entry name" value="Laminin"/>
    <property type="match status" value="3"/>
</dbReference>
<dbReference type="InterPro" id="IPR002172">
    <property type="entry name" value="LDrepeatLR_classA_rpt"/>
</dbReference>
<keyword evidence="7" id="KW-0677">Repeat</keyword>
<dbReference type="PROSITE" id="PS01186">
    <property type="entry name" value="EGF_2"/>
    <property type="match status" value="1"/>
</dbReference>
<proteinExistence type="predicted"/>
<dbReference type="PROSITE" id="PS51120">
    <property type="entry name" value="LDLRB"/>
    <property type="match status" value="6"/>
</dbReference>
<dbReference type="InterPro" id="IPR000742">
    <property type="entry name" value="EGF"/>
</dbReference>
<feature type="domain" description="EGF-like" evidence="16">
    <location>
        <begin position="254"/>
        <end position="292"/>
    </location>
</feature>
<dbReference type="SMART" id="SM00181">
    <property type="entry name" value="EGF"/>
    <property type="match status" value="9"/>
</dbReference>
<protein>
    <recommendedName>
        <fullName evidence="16">EGF-like domain-containing protein</fullName>
    </recommendedName>
</protein>
<dbReference type="InterPro" id="IPR018097">
    <property type="entry name" value="EGF_Ca-bd_CS"/>
</dbReference>
<feature type="non-terminal residue" evidence="17">
    <location>
        <position position="1650"/>
    </location>
</feature>
<dbReference type="InterPro" id="IPR009030">
    <property type="entry name" value="Growth_fac_rcpt_cys_sf"/>
</dbReference>
<dbReference type="FunFam" id="4.10.400.10:FF:000045">
    <property type="entry name" value="Low-density lipoprotein receptor-related protein 2"/>
    <property type="match status" value="1"/>
</dbReference>
<evidence type="ECO:0000256" key="9">
    <source>
        <dbReference type="ARBA" id="ARBA00023136"/>
    </source>
</evidence>
<organism evidence="17 18">
    <name type="scientific">Batillaria attramentaria</name>
    <dbReference type="NCBI Taxonomy" id="370345"/>
    <lineage>
        <taxon>Eukaryota</taxon>
        <taxon>Metazoa</taxon>
        <taxon>Spiralia</taxon>
        <taxon>Lophotrochozoa</taxon>
        <taxon>Mollusca</taxon>
        <taxon>Gastropoda</taxon>
        <taxon>Caenogastropoda</taxon>
        <taxon>Sorbeoconcha</taxon>
        <taxon>Cerithioidea</taxon>
        <taxon>Batillariidae</taxon>
        <taxon>Batillaria</taxon>
    </lineage>
</organism>
<evidence type="ECO:0000256" key="2">
    <source>
        <dbReference type="ARBA" id="ARBA00004479"/>
    </source>
</evidence>
<dbReference type="PROSITE" id="PS01187">
    <property type="entry name" value="EGF_CA"/>
    <property type="match status" value="1"/>
</dbReference>
<feature type="disulfide bond" evidence="14">
    <location>
        <begin position="976"/>
        <end position="994"/>
    </location>
</feature>
<dbReference type="CDD" id="cd00112">
    <property type="entry name" value="LDLa"/>
    <property type="match status" value="11"/>
</dbReference>
<evidence type="ECO:0000256" key="4">
    <source>
        <dbReference type="ARBA" id="ARBA00022583"/>
    </source>
</evidence>
<dbReference type="Gene3D" id="2.120.10.30">
    <property type="entry name" value="TolB, C-terminal domain"/>
    <property type="match status" value="3"/>
</dbReference>
<comment type="caution">
    <text evidence="13">Lacks conserved residue(s) required for the propagation of feature annotation.</text>
</comment>